<keyword evidence="1" id="KW-0456">Lyase</keyword>
<dbReference type="Pfam" id="PF00701">
    <property type="entry name" value="DHDPS"/>
    <property type="match status" value="1"/>
</dbReference>
<evidence type="ECO:0000256" key="1">
    <source>
        <dbReference type="PIRNR" id="PIRNR001365"/>
    </source>
</evidence>
<feature type="active site" description="Schiff-base intermediate with substrate" evidence="2">
    <location>
        <position position="179"/>
    </location>
</feature>
<dbReference type="Proteomes" id="UP001271007">
    <property type="component" value="Unassembled WGS sequence"/>
</dbReference>
<organism evidence="4 5">
    <name type="scientific">Extremus antarcticus</name>
    <dbReference type="NCBI Taxonomy" id="702011"/>
    <lineage>
        <taxon>Eukaryota</taxon>
        <taxon>Fungi</taxon>
        <taxon>Dikarya</taxon>
        <taxon>Ascomycota</taxon>
        <taxon>Pezizomycotina</taxon>
        <taxon>Dothideomycetes</taxon>
        <taxon>Dothideomycetidae</taxon>
        <taxon>Mycosphaerellales</taxon>
        <taxon>Extremaceae</taxon>
        <taxon>Extremus</taxon>
    </lineage>
</organism>
<dbReference type="InterPro" id="IPR002220">
    <property type="entry name" value="DapA-like"/>
</dbReference>
<dbReference type="InterPro" id="IPR013785">
    <property type="entry name" value="Aldolase_TIM"/>
</dbReference>
<dbReference type="EMBL" id="JAWDJX010000008">
    <property type="protein sequence ID" value="KAK3055492.1"/>
    <property type="molecule type" value="Genomic_DNA"/>
</dbReference>
<sequence length="320" mass="34030">MAANGNSNGSASRRTALRQGIYAPTMTFFNPETEDVDVATIKKHAVRLAEAGLVGLVTMGSNGEAVHMSREEKTLVTRATREALNEAGFHDVPVIAGCSEASIRLTVELCKEAAAAGAEYYRALVNETMLFEYCTTVASQSPIPIILYNYPGAVSGVDMDSDFMIRLAETTNGKVCGAKFTCGSTGKLNRVAAATNACSVKGQGSGWMAMGGIADFTIQTAVAGGSGMIVGTANVVPKLCVKVWNLWASGEYDKAQELQKILSQCDWVLTKSSIAGTKAAIETEFGYGGHPRRPLQRVSDEDRKKIKDGIAEAIKIEQSL</sequence>
<dbReference type="Gene3D" id="3.20.20.70">
    <property type="entry name" value="Aldolase class I"/>
    <property type="match status" value="1"/>
</dbReference>
<dbReference type="GO" id="GO:0008840">
    <property type="term" value="F:4-hydroxy-tetrahydrodipicolinate synthase activity"/>
    <property type="evidence" value="ECO:0007669"/>
    <property type="project" value="TreeGrafter"/>
</dbReference>
<evidence type="ECO:0000256" key="2">
    <source>
        <dbReference type="PIRSR" id="PIRSR001365-1"/>
    </source>
</evidence>
<name>A0AAJ0GD83_9PEZI</name>
<evidence type="ECO:0000313" key="4">
    <source>
        <dbReference type="EMBL" id="KAK3055492.1"/>
    </source>
</evidence>
<dbReference type="PANTHER" id="PTHR12128">
    <property type="entry name" value="DIHYDRODIPICOLINATE SYNTHASE"/>
    <property type="match status" value="1"/>
</dbReference>
<accession>A0AAJ0GD83</accession>
<feature type="active site" description="Proton donor/acceptor" evidence="2">
    <location>
        <position position="148"/>
    </location>
</feature>
<dbReference type="SMART" id="SM01130">
    <property type="entry name" value="DHDPS"/>
    <property type="match status" value="1"/>
</dbReference>
<proteinExistence type="inferred from homology"/>
<feature type="binding site" evidence="3">
    <location>
        <position position="229"/>
    </location>
    <ligand>
        <name>pyruvate</name>
        <dbReference type="ChEBI" id="CHEBI:15361"/>
    </ligand>
</feature>
<dbReference type="CDD" id="cd00408">
    <property type="entry name" value="DHDPS-like"/>
    <property type="match status" value="1"/>
</dbReference>
<evidence type="ECO:0000256" key="3">
    <source>
        <dbReference type="PIRSR" id="PIRSR001365-2"/>
    </source>
</evidence>
<dbReference type="AlphaFoldDB" id="A0AAJ0GD83"/>
<dbReference type="SUPFAM" id="SSF51569">
    <property type="entry name" value="Aldolase"/>
    <property type="match status" value="1"/>
</dbReference>
<dbReference type="PIRSF" id="PIRSF001365">
    <property type="entry name" value="DHDPS"/>
    <property type="match status" value="1"/>
</dbReference>
<evidence type="ECO:0000313" key="5">
    <source>
        <dbReference type="Proteomes" id="UP001271007"/>
    </source>
</evidence>
<keyword evidence="5" id="KW-1185">Reference proteome</keyword>
<dbReference type="PANTHER" id="PTHR12128:SF24">
    <property type="entry name" value="DIHYDRODIPICOLINATE SYNTHETASE FAMILY PROTEIN (AFU_ORTHOLOGUE AFUA_3G11920)"/>
    <property type="match status" value="1"/>
</dbReference>
<reference evidence="4" key="1">
    <citation type="submission" date="2023-04" db="EMBL/GenBank/DDBJ databases">
        <title>Black Yeasts Isolated from many extreme environments.</title>
        <authorList>
            <person name="Coleine C."/>
            <person name="Stajich J.E."/>
            <person name="Selbmann L."/>
        </authorList>
    </citation>
    <scope>NUCLEOTIDE SEQUENCE</scope>
    <source>
        <strain evidence="4">CCFEE 5312</strain>
    </source>
</reference>
<gene>
    <name evidence="4" type="ORF">LTR09_003412</name>
</gene>
<comment type="similarity">
    <text evidence="1">Belongs to the DapA family.</text>
</comment>
<comment type="caution">
    <text evidence="4">The sequence shown here is derived from an EMBL/GenBank/DDBJ whole genome shotgun (WGS) entry which is preliminary data.</text>
</comment>
<protein>
    <submittedName>
        <fullName evidence="4">Uncharacterized protein</fullName>
    </submittedName>
</protein>